<feature type="domain" description="Methyltransferase type 11" evidence="1">
    <location>
        <begin position="98"/>
        <end position="204"/>
    </location>
</feature>
<dbReference type="PANTHER" id="PTHR45036">
    <property type="entry name" value="METHYLTRANSFERASE LIKE 7B"/>
    <property type="match status" value="1"/>
</dbReference>
<dbReference type="PANTHER" id="PTHR45036:SF1">
    <property type="entry name" value="METHYLTRANSFERASE LIKE 7A"/>
    <property type="match status" value="1"/>
</dbReference>
<name>A0A9W9D1D9_9PEZI</name>
<sequence>MSSEEQTRSGFLPSGLRARLEDNVRIRDFFLEAASFYLRGLWINLRHGHLSVLFGKSNHDTREQAFAACYSSLSKPFTDFESTTVVPQLVTAAHGIVLDLGPGSGNQIERFDASKIEHVYGVEPNVAFTDFFMKRLAGTKLGVDGKYTLVHCGIEDSDVLARYGIVEGSVDCVVSMQVMCSLPRLDEHIRHMYRLLKPGGELIFWEHCRNPDPVTRVVQWLWSLLWPTVIGGCRLDRVTRDIVVNAANWEVIDVHMDCEPHKVMPRVWGRLVKPKAT</sequence>
<comment type="caution">
    <text evidence="2">The sequence shown here is derived from an EMBL/GenBank/DDBJ whole genome shotgun (WGS) entry which is preliminary data.</text>
</comment>
<gene>
    <name evidence="2" type="ORF">N0V93_000070</name>
</gene>
<evidence type="ECO:0000259" key="1">
    <source>
        <dbReference type="Pfam" id="PF08241"/>
    </source>
</evidence>
<reference evidence="2" key="1">
    <citation type="submission" date="2022-10" db="EMBL/GenBank/DDBJ databases">
        <title>Tapping the CABI collections for fungal endophytes: first genome assemblies for Collariella, Neodidymelliopsis, Ascochyta clinopodiicola, Didymella pomorum, Didymosphaeria variabile, Neocosmospora piperis and Neocucurbitaria cava.</title>
        <authorList>
            <person name="Hill R."/>
        </authorList>
    </citation>
    <scope>NUCLEOTIDE SEQUENCE</scope>
    <source>
        <strain evidence="2">IMI 355082</strain>
    </source>
</reference>
<organism evidence="2 3">
    <name type="scientific">Gnomoniopsis smithogilvyi</name>
    <dbReference type="NCBI Taxonomy" id="1191159"/>
    <lineage>
        <taxon>Eukaryota</taxon>
        <taxon>Fungi</taxon>
        <taxon>Dikarya</taxon>
        <taxon>Ascomycota</taxon>
        <taxon>Pezizomycotina</taxon>
        <taxon>Sordariomycetes</taxon>
        <taxon>Sordariomycetidae</taxon>
        <taxon>Diaporthales</taxon>
        <taxon>Gnomoniaceae</taxon>
        <taxon>Gnomoniopsis</taxon>
    </lineage>
</organism>
<dbReference type="Proteomes" id="UP001140453">
    <property type="component" value="Unassembled WGS sequence"/>
</dbReference>
<dbReference type="GO" id="GO:0008757">
    <property type="term" value="F:S-adenosylmethionine-dependent methyltransferase activity"/>
    <property type="evidence" value="ECO:0007669"/>
    <property type="project" value="InterPro"/>
</dbReference>
<dbReference type="CDD" id="cd02440">
    <property type="entry name" value="AdoMet_MTases"/>
    <property type="match status" value="1"/>
</dbReference>
<dbReference type="InterPro" id="IPR029063">
    <property type="entry name" value="SAM-dependent_MTases_sf"/>
</dbReference>
<dbReference type="Gene3D" id="3.40.50.150">
    <property type="entry name" value="Vaccinia Virus protein VP39"/>
    <property type="match status" value="1"/>
</dbReference>
<proteinExistence type="predicted"/>
<dbReference type="InterPro" id="IPR052356">
    <property type="entry name" value="Thiol_S-MT"/>
</dbReference>
<dbReference type="EMBL" id="JAPEVB010000001">
    <property type="protein sequence ID" value="KAJ4395856.1"/>
    <property type="molecule type" value="Genomic_DNA"/>
</dbReference>
<dbReference type="AlphaFoldDB" id="A0A9W9D1D9"/>
<accession>A0A9W9D1D9</accession>
<evidence type="ECO:0000313" key="3">
    <source>
        <dbReference type="Proteomes" id="UP001140453"/>
    </source>
</evidence>
<keyword evidence="3" id="KW-1185">Reference proteome</keyword>
<dbReference type="OrthoDB" id="540004at2759"/>
<dbReference type="InterPro" id="IPR013216">
    <property type="entry name" value="Methyltransf_11"/>
</dbReference>
<dbReference type="Pfam" id="PF08241">
    <property type="entry name" value="Methyltransf_11"/>
    <property type="match status" value="1"/>
</dbReference>
<dbReference type="SUPFAM" id="SSF53335">
    <property type="entry name" value="S-adenosyl-L-methionine-dependent methyltransferases"/>
    <property type="match status" value="1"/>
</dbReference>
<protein>
    <recommendedName>
        <fullName evidence="1">Methyltransferase type 11 domain-containing protein</fullName>
    </recommendedName>
</protein>
<evidence type="ECO:0000313" key="2">
    <source>
        <dbReference type="EMBL" id="KAJ4395856.1"/>
    </source>
</evidence>